<evidence type="ECO:0000313" key="2">
    <source>
        <dbReference type="Proteomes" id="UP000675968"/>
    </source>
</evidence>
<accession>A0A8T4L8D1</accession>
<organism evidence="1 2">
    <name type="scientific">Candidatus Iainarchaeum sp</name>
    <dbReference type="NCBI Taxonomy" id="3101447"/>
    <lineage>
        <taxon>Archaea</taxon>
        <taxon>Candidatus Iainarchaeota</taxon>
        <taxon>Candidatus Iainarchaeia</taxon>
        <taxon>Candidatus Iainarchaeales</taxon>
        <taxon>Candidatus Iainarchaeaceae</taxon>
        <taxon>Candidatus Iainarchaeum</taxon>
    </lineage>
</organism>
<name>A0A8T4L8D1_9ARCH</name>
<sequence>MPRTYREYRIRKRVGKTLHQLRASSGPKTRDIGIAQLLHTGRKRARIPDKPFLKRPETAMQVSDKKFLPDNTHAFQVMLSRLVRQTLMRSHSKAKEKTVQQLFGSGTLGILMVKPELFAQRTQVKEFLRKLGLRIVFNTPFVFSRYDLQRLYPHVMKNRKMYSDFAVQAFSLQNAPSLVVVFEHASPEEYAKWGREQGITVPERMPEKPQDAFNAVFKKYMRETISRPAFEKKGFRPKRLSLRAKHLDALGFFEANLPEGFDMLRLANGLHFPDSREMLMDARTLLTFTDLKKITQRYP</sequence>
<gene>
    <name evidence="1" type="ORF">J4215_00440</name>
</gene>
<evidence type="ECO:0000313" key="1">
    <source>
        <dbReference type="EMBL" id="MBS3061030.1"/>
    </source>
</evidence>
<protein>
    <submittedName>
        <fullName evidence="1">Uncharacterized protein</fullName>
    </submittedName>
</protein>
<proteinExistence type="predicted"/>
<dbReference type="AlphaFoldDB" id="A0A8T4L8D1"/>
<reference evidence="1" key="1">
    <citation type="submission" date="2021-03" db="EMBL/GenBank/DDBJ databases">
        <authorList>
            <person name="Jaffe A."/>
        </authorList>
    </citation>
    <scope>NUCLEOTIDE SEQUENCE</scope>
    <source>
        <strain evidence="1">RIFCSPLOWO2_01_FULL_AR10_48_17</strain>
    </source>
</reference>
<comment type="caution">
    <text evidence="1">The sequence shown here is derived from an EMBL/GenBank/DDBJ whole genome shotgun (WGS) entry which is preliminary data.</text>
</comment>
<dbReference type="Proteomes" id="UP000675968">
    <property type="component" value="Unassembled WGS sequence"/>
</dbReference>
<reference evidence="1" key="2">
    <citation type="submission" date="2021-05" db="EMBL/GenBank/DDBJ databases">
        <title>Protein family content uncovers lineage relationships and bacterial pathway maintenance mechanisms in DPANN archaea.</title>
        <authorList>
            <person name="Castelle C.J."/>
            <person name="Meheust R."/>
            <person name="Jaffe A.L."/>
            <person name="Seitz K."/>
            <person name="Gong X."/>
            <person name="Baker B.J."/>
            <person name="Banfield J.F."/>
        </authorList>
    </citation>
    <scope>NUCLEOTIDE SEQUENCE</scope>
    <source>
        <strain evidence="1">RIFCSPLOWO2_01_FULL_AR10_48_17</strain>
    </source>
</reference>
<dbReference type="EMBL" id="JAGVWC010000005">
    <property type="protein sequence ID" value="MBS3061030.1"/>
    <property type="molecule type" value="Genomic_DNA"/>
</dbReference>